<evidence type="ECO:0000313" key="10">
    <source>
        <dbReference type="Proteomes" id="UP000007303"/>
    </source>
</evidence>
<dbReference type="GO" id="GO:0005615">
    <property type="term" value="C:extracellular space"/>
    <property type="evidence" value="ECO:0007669"/>
    <property type="project" value="TreeGrafter"/>
</dbReference>
<dbReference type="GO" id="GO:0008343">
    <property type="term" value="P:adult feeding behavior"/>
    <property type="evidence" value="ECO:0007669"/>
    <property type="project" value="TreeGrafter"/>
</dbReference>
<comment type="caution">
    <text evidence="6">Lacks conserved residue(s) required for the propagation of feature annotation.</text>
</comment>
<evidence type="ECO:0000256" key="3">
    <source>
        <dbReference type="ARBA" id="ARBA00022729"/>
    </source>
</evidence>
<feature type="disulfide bond" evidence="6">
    <location>
        <begin position="112"/>
        <end position="130"/>
    </location>
</feature>
<accession>H3C0S9</accession>
<name>H3C0S9_TETNG</name>
<keyword evidence="10" id="KW-1185">Reference proteome</keyword>
<evidence type="ECO:0000313" key="9">
    <source>
        <dbReference type="Ensembl" id="ENSTNIP00000001845.1"/>
    </source>
</evidence>
<evidence type="ECO:0000256" key="7">
    <source>
        <dbReference type="SAM" id="SignalP"/>
    </source>
</evidence>
<organism evidence="9 10">
    <name type="scientific">Tetraodon nigroviridis</name>
    <name type="common">Spotted green pufferfish</name>
    <name type="synonym">Chelonodon nigroviridis</name>
    <dbReference type="NCBI Taxonomy" id="99883"/>
    <lineage>
        <taxon>Eukaryota</taxon>
        <taxon>Metazoa</taxon>
        <taxon>Chordata</taxon>
        <taxon>Craniata</taxon>
        <taxon>Vertebrata</taxon>
        <taxon>Euteleostomi</taxon>
        <taxon>Actinopterygii</taxon>
        <taxon>Neopterygii</taxon>
        <taxon>Teleostei</taxon>
        <taxon>Neoteleostei</taxon>
        <taxon>Acanthomorphata</taxon>
        <taxon>Eupercaria</taxon>
        <taxon>Tetraodontiformes</taxon>
        <taxon>Tetradontoidea</taxon>
        <taxon>Tetraodontidae</taxon>
        <taxon>Tetraodon</taxon>
    </lineage>
</organism>
<dbReference type="GO" id="GO:0009755">
    <property type="term" value="P:hormone-mediated signaling pathway"/>
    <property type="evidence" value="ECO:0007669"/>
    <property type="project" value="InterPro"/>
</dbReference>
<keyword evidence="5 6" id="KW-1015">Disulfide bond</keyword>
<sequence>MKRFFLAFFFLHVASVAAGLFGGSDVKTSRSSLTGGRAQLPQNAGFWIQGTHRPLFARRKPYKRQRIMKKRPVEGCAKPQAPRPSPTVRVDGGPSLSGCSQLTQGCSPQFGCCDPQALCHCRFFNAICFCRRFSQGH</sequence>
<dbReference type="Pfam" id="PF05039">
    <property type="entry name" value="Agouti"/>
    <property type="match status" value="1"/>
</dbReference>
<dbReference type="SMART" id="SM00792">
    <property type="entry name" value="Agouti"/>
    <property type="match status" value="1"/>
</dbReference>
<dbReference type="OMA" id="ICFCRRF"/>
<reference evidence="9" key="3">
    <citation type="submission" date="2025-09" db="UniProtKB">
        <authorList>
            <consortium name="Ensembl"/>
        </authorList>
    </citation>
    <scope>IDENTIFICATION</scope>
</reference>
<dbReference type="Ensembl" id="ENSTNIT00000001614.1">
    <property type="protein sequence ID" value="ENSTNIP00000001845.1"/>
    <property type="gene ID" value="ENSTNIG00000001285.1"/>
</dbReference>
<dbReference type="GO" id="GO:0005184">
    <property type="term" value="F:neuropeptide hormone activity"/>
    <property type="evidence" value="ECO:0007669"/>
    <property type="project" value="TreeGrafter"/>
</dbReference>
<dbReference type="InterPro" id="IPR007733">
    <property type="entry name" value="Agouti"/>
</dbReference>
<dbReference type="PANTHER" id="PTHR16551">
    <property type="entry name" value="AGOUTI RELATED"/>
    <property type="match status" value="1"/>
</dbReference>
<evidence type="ECO:0000256" key="1">
    <source>
        <dbReference type="ARBA" id="ARBA00004613"/>
    </source>
</evidence>
<dbReference type="GO" id="GO:0007218">
    <property type="term" value="P:neuropeptide signaling pathway"/>
    <property type="evidence" value="ECO:0007669"/>
    <property type="project" value="TreeGrafter"/>
</dbReference>
<dbReference type="GO" id="GO:2000253">
    <property type="term" value="P:positive regulation of feeding behavior"/>
    <property type="evidence" value="ECO:0007669"/>
    <property type="project" value="TreeGrafter"/>
</dbReference>
<feature type="chain" id="PRO_5003580873" description="Agouti domain-containing protein" evidence="7">
    <location>
        <begin position="19"/>
        <end position="137"/>
    </location>
</feature>
<dbReference type="HOGENOM" id="CLU_144890_0_0_1"/>
<feature type="disulfide bond" evidence="6">
    <location>
        <begin position="121"/>
        <end position="128"/>
    </location>
</feature>
<evidence type="ECO:0000256" key="4">
    <source>
        <dbReference type="ARBA" id="ARBA00022854"/>
    </source>
</evidence>
<dbReference type="InterPro" id="IPR036836">
    <property type="entry name" value="Agouti_dom_sf"/>
</dbReference>
<dbReference type="GO" id="GO:0070996">
    <property type="term" value="F:type 1 melanocortin receptor binding"/>
    <property type="evidence" value="ECO:0007669"/>
    <property type="project" value="TreeGrafter"/>
</dbReference>
<dbReference type="GeneTree" id="ENSGT01150000289376"/>
<feature type="domain" description="Agouti" evidence="8">
    <location>
        <begin position="99"/>
        <end position="137"/>
    </location>
</feature>
<feature type="signal peptide" evidence="7">
    <location>
        <begin position="1"/>
        <end position="18"/>
    </location>
</feature>
<dbReference type="Proteomes" id="UP000007303">
    <property type="component" value="Unassembled WGS sequence"/>
</dbReference>
<evidence type="ECO:0000256" key="2">
    <source>
        <dbReference type="ARBA" id="ARBA00022525"/>
    </source>
</evidence>
<evidence type="ECO:0000259" key="8">
    <source>
        <dbReference type="PROSITE" id="PS51150"/>
    </source>
</evidence>
<evidence type="ECO:0000256" key="6">
    <source>
        <dbReference type="PROSITE-ProRule" id="PRU00494"/>
    </source>
</evidence>
<proteinExistence type="predicted"/>
<dbReference type="SUPFAM" id="SSF57055">
    <property type="entry name" value="Agouti-related protein"/>
    <property type="match status" value="1"/>
</dbReference>
<dbReference type="AlphaFoldDB" id="H3C0S9"/>
<dbReference type="Gene3D" id="4.10.760.10">
    <property type="entry name" value="Agouti domain"/>
    <property type="match status" value="1"/>
</dbReference>
<protein>
    <recommendedName>
        <fullName evidence="8">Agouti domain-containing protein</fullName>
    </recommendedName>
</protein>
<keyword evidence="4" id="KW-0960">Knottin</keyword>
<dbReference type="PANTHER" id="PTHR16551:SF5">
    <property type="entry name" value="AGOUTI-RELATED PEPTIDE 2"/>
    <property type="match status" value="1"/>
</dbReference>
<comment type="subcellular location">
    <subcellularLocation>
        <location evidence="1">Secreted</location>
    </subcellularLocation>
</comment>
<keyword evidence="3 7" id="KW-0732">Signal</keyword>
<dbReference type="PROSITE" id="PS51150">
    <property type="entry name" value="AGOUTI_2"/>
    <property type="match status" value="1"/>
</dbReference>
<dbReference type="InParanoid" id="H3C0S9"/>
<dbReference type="InterPro" id="IPR027300">
    <property type="entry name" value="Agouti_dom"/>
</dbReference>
<evidence type="ECO:0000256" key="5">
    <source>
        <dbReference type="ARBA" id="ARBA00023157"/>
    </source>
</evidence>
<reference evidence="9" key="2">
    <citation type="submission" date="2025-08" db="UniProtKB">
        <authorList>
            <consortium name="Ensembl"/>
        </authorList>
    </citation>
    <scope>IDENTIFICATION</scope>
</reference>
<reference evidence="10" key="1">
    <citation type="journal article" date="2004" name="Nature">
        <title>Genome duplication in the teleost fish Tetraodon nigroviridis reveals the early vertebrate proto-karyotype.</title>
        <authorList>
            <person name="Jaillon O."/>
            <person name="Aury J.-M."/>
            <person name="Brunet F."/>
            <person name="Petit J.-L."/>
            <person name="Stange-Thomann N."/>
            <person name="Mauceli E."/>
            <person name="Bouneau L."/>
            <person name="Fischer C."/>
            <person name="Ozouf-Costaz C."/>
            <person name="Bernot A."/>
            <person name="Nicaud S."/>
            <person name="Jaffe D."/>
            <person name="Fisher S."/>
            <person name="Lutfalla G."/>
            <person name="Dossat C."/>
            <person name="Segurens B."/>
            <person name="Dasilva C."/>
            <person name="Salanoubat M."/>
            <person name="Levy M."/>
            <person name="Boudet N."/>
            <person name="Castellano S."/>
            <person name="Anthouard V."/>
            <person name="Jubin C."/>
            <person name="Castelli V."/>
            <person name="Katinka M."/>
            <person name="Vacherie B."/>
            <person name="Biemont C."/>
            <person name="Skalli Z."/>
            <person name="Cattolico L."/>
            <person name="Poulain J."/>
            <person name="De Berardinis V."/>
            <person name="Cruaud C."/>
            <person name="Duprat S."/>
            <person name="Brottier P."/>
            <person name="Coutanceau J.-P."/>
            <person name="Gouzy J."/>
            <person name="Parra G."/>
            <person name="Lardier G."/>
            <person name="Chapple C."/>
            <person name="McKernan K.J."/>
            <person name="McEwan P."/>
            <person name="Bosak S."/>
            <person name="Kellis M."/>
            <person name="Volff J.-N."/>
            <person name="Guigo R."/>
            <person name="Zody M.C."/>
            <person name="Mesirov J."/>
            <person name="Lindblad-Toh K."/>
            <person name="Birren B."/>
            <person name="Nusbaum C."/>
            <person name="Kahn D."/>
            <person name="Robinson-Rechavi M."/>
            <person name="Laudet V."/>
            <person name="Schachter V."/>
            <person name="Quetier F."/>
            <person name="Saurin W."/>
            <person name="Scarpelli C."/>
            <person name="Wincker P."/>
            <person name="Lander E.S."/>
            <person name="Weissenbach J."/>
            <person name="Roest Crollius H."/>
        </authorList>
    </citation>
    <scope>NUCLEOTIDE SEQUENCE [LARGE SCALE GENOMIC DNA]</scope>
</reference>
<keyword evidence="2" id="KW-0964">Secreted</keyword>